<dbReference type="WBParaSite" id="sdigi.contig69.g3536.t1">
    <property type="protein sequence ID" value="sdigi.contig69.g3536.t1"/>
    <property type="gene ID" value="sdigi.contig69.g3536"/>
</dbReference>
<dbReference type="PANTHER" id="PTHR13040">
    <property type="entry name" value="AUTOPHAGY PROTEIN 5"/>
    <property type="match status" value="1"/>
</dbReference>
<dbReference type="Gene3D" id="3.10.20.90">
    <property type="entry name" value="Phosphatidylinositol 3-kinase Catalytic Subunit, Chain A, domain 1"/>
    <property type="match status" value="1"/>
</dbReference>
<dbReference type="GO" id="GO:0061908">
    <property type="term" value="C:phagophore"/>
    <property type="evidence" value="ECO:0007669"/>
    <property type="project" value="TreeGrafter"/>
</dbReference>
<evidence type="ECO:0000256" key="6">
    <source>
        <dbReference type="SAM" id="MobiDB-lite"/>
    </source>
</evidence>
<dbReference type="GO" id="GO:0034274">
    <property type="term" value="C:Atg12-Atg5-Atg16 complex"/>
    <property type="evidence" value="ECO:0007669"/>
    <property type="project" value="TreeGrafter"/>
</dbReference>
<proteinExistence type="inferred from homology"/>
<feature type="region of interest" description="Disordered" evidence="6">
    <location>
        <begin position="698"/>
        <end position="795"/>
    </location>
</feature>
<feature type="region of interest" description="Disordered" evidence="6">
    <location>
        <begin position="647"/>
        <end position="668"/>
    </location>
</feature>
<evidence type="ECO:0000259" key="7">
    <source>
        <dbReference type="Pfam" id="PF20637"/>
    </source>
</evidence>
<dbReference type="GO" id="GO:0007033">
    <property type="term" value="P:vacuole organization"/>
    <property type="evidence" value="ECO:0007669"/>
    <property type="project" value="UniProtKB-ARBA"/>
</dbReference>
<evidence type="ECO:0000313" key="9">
    <source>
        <dbReference type="Proteomes" id="UP000887581"/>
    </source>
</evidence>
<feature type="compositionally biased region" description="Basic and acidic residues" evidence="6">
    <location>
        <begin position="723"/>
        <end position="741"/>
    </location>
</feature>
<dbReference type="PANTHER" id="PTHR13040:SF2">
    <property type="entry name" value="AUTOPHAGY PROTEIN 5"/>
    <property type="match status" value="1"/>
</dbReference>
<dbReference type="InterPro" id="IPR042526">
    <property type="entry name" value="Atg5_HR"/>
</dbReference>
<evidence type="ECO:0000256" key="3">
    <source>
        <dbReference type="ARBA" id="ARBA00022843"/>
    </source>
</evidence>
<accession>A0A915Q0H2</accession>
<evidence type="ECO:0000256" key="1">
    <source>
        <dbReference type="ARBA" id="ARBA00006910"/>
    </source>
</evidence>
<feature type="region of interest" description="Disordered" evidence="6">
    <location>
        <begin position="559"/>
        <end position="580"/>
    </location>
</feature>
<evidence type="ECO:0000313" key="10">
    <source>
        <dbReference type="WBParaSite" id="sdigi.contig69.g3536.t1"/>
    </source>
</evidence>
<dbReference type="Pfam" id="PF20638">
    <property type="entry name" value="ATG5_UblA"/>
    <property type="match status" value="1"/>
</dbReference>
<dbReference type="GO" id="GO:0034045">
    <property type="term" value="C:phagophore assembly site membrane"/>
    <property type="evidence" value="ECO:0007669"/>
    <property type="project" value="TreeGrafter"/>
</dbReference>
<comment type="similarity">
    <text evidence="1">Belongs to the ATG5 family.</text>
</comment>
<dbReference type="GO" id="GO:0000422">
    <property type="term" value="P:autophagy of mitochondrion"/>
    <property type="evidence" value="ECO:0007669"/>
    <property type="project" value="TreeGrafter"/>
</dbReference>
<evidence type="ECO:0000256" key="4">
    <source>
        <dbReference type="ARBA" id="ARBA00023006"/>
    </source>
</evidence>
<evidence type="ECO:0000256" key="2">
    <source>
        <dbReference type="ARBA" id="ARBA00022499"/>
    </source>
</evidence>
<dbReference type="Pfam" id="PF20637">
    <property type="entry name" value="ATG5_HBR"/>
    <property type="match status" value="1"/>
</dbReference>
<evidence type="ECO:0000256" key="5">
    <source>
        <dbReference type="SAM" id="Coils"/>
    </source>
</evidence>
<dbReference type="InterPro" id="IPR042527">
    <property type="entry name" value="Atg5_UblA_dom_sf"/>
</dbReference>
<feature type="region of interest" description="Disordered" evidence="6">
    <location>
        <begin position="506"/>
        <end position="547"/>
    </location>
</feature>
<organism evidence="9 10">
    <name type="scientific">Setaria digitata</name>
    <dbReference type="NCBI Taxonomy" id="48799"/>
    <lineage>
        <taxon>Eukaryota</taxon>
        <taxon>Metazoa</taxon>
        <taxon>Ecdysozoa</taxon>
        <taxon>Nematoda</taxon>
        <taxon>Chromadorea</taxon>
        <taxon>Rhabditida</taxon>
        <taxon>Spirurina</taxon>
        <taxon>Spiruromorpha</taxon>
        <taxon>Filarioidea</taxon>
        <taxon>Setariidae</taxon>
        <taxon>Setaria</taxon>
    </lineage>
</organism>
<dbReference type="GO" id="GO:0034727">
    <property type="term" value="P:piecemeal microautophagy of the nucleus"/>
    <property type="evidence" value="ECO:0007669"/>
    <property type="project" value="TreeGrafter"/>
</dbReference>
<keyword evidence="2" id="KW-1017">Isopeptide bond</keyword>
<sequence>MGIILSNLYRGRIHGVMKKTSFPYCFDIIHARRMIQDYEVTRKLWDGRIPVQFILDKLEFIQCSVKPFCIMVPGMSYFPLILPRVLQYFTAVVDNLDTDSVWLQYNTKPLKWHYPVGVLFDLLKTDDLLPWTVVLKTKDFPKEVMRFRGNDLESSYIQSVKEADQLKHKARVVNSMKVDEHRQLWSSILHDKFDEFWIINKKLMESSDSEPVLHVPIRIYQVDHPFKQPLITPFDEAGRTRTIADALKAVNIETRSTVISHVSEEHSQSKTSANITDESIERTFLNFTSAAVLQPGLQQITRGVITILTEVPVKIEDSLQNGTMIDMHTDVESFITVVAKAMTIVLIQMKNVVKSAGTYHRTILEKDAFYRTIPGVVLAISNVGILTYEHGNNRTSTTKVSVRRFIQEPGSNQLNKTVPLGEGRQYRNLFVTSLADGIKGFRRNRFHYSRPLLRKRIHLTSAQSDQQQDGQLARKYQHLHHYRPSQYLRLTASDSGHEPKKGYAAYMTTRKRGRGRVEQSKGQTSYSRPEEVRRRSEDESQNRPVRVGQIRHSHQIASVQSADQLPSQQTETNMQPLYPPEREGAETLRERERLFQQRRRDEYEREVKYRQELQRYQQAVQAAENRIRKGQVDETDVWRQQQQVQSEGKHWNSGYSQNPAAHASLQTDSKMSEEIGLTKLNHRKLLNFEKLKQMEKKRKLLKKTPRPVAVAPTSASLPEWTVEEQRQSRRESWSDQAEKPEGGNQESQLGSKYGRNQLYTAPQPQSQPEQQASQYRNPSESRHEQDSGQLKVTKFNRSEIMNELLENRRNHINAGSAEPNQSVTNHTSDEENWHRTEIQKNGELPPFGFIVTADQVPDRQGVLHAETVSARPPPIDQEKQVLAIEDYEDEHYTYDQQTEDEKGQWALSITLQPASSSAFSFHQSEKPTDLSGDTQQLKTEVSMKPREESGTVSSMTEPSLQEGEGEYGDSEEIMFWRGQKHRNGRGIEYSYYTEDDFGTTAEKL</sequence>
<feature type="compositionally biased region" description="Polar residues" evidence="6">
    <location>
        <begin position="559"/>
        <end position="575"/>
    </location>
</feature>
<feature type="coiled-coil region" evidence="5">
    <location>
        <begin position="606"/>
        <end position="633"/>
    </location>
</feature>
<protein>
    <submittedName>
        <fullName evidence="10">Autophagy protein 5</fullName>
    </submittedName>
</protein>
<dbReference type="Proteomes" id="UP000887581">
    <property type="component" value="Unplaced"/>
</dbReference>
<dbReference type="InterPro" id="IPR048939">
    <property type="entry name" value="ATG5_UblA"/>
</dbReference>
<dbReference type="GO" id="GO:0006995">
    <property type="term" value="P:cellular response to nitrogen starvation"/>
    <property type="evidence" value="ECO:0007669"/>
    <property type="project" value="TreeGrafter"/>
</dbReference>
<feature type="compositionally biased region" description="Basic and acidic residues" evidence="6">
    <location>
        <begin position="528"/>
        <end position="541"/>
    </location>
</feature>
<feature type="compositionally biased region" description="Low complexity" evidence="6">
    <location>
        <begin position="761"/>
        <end position="774"/>
    </location>
</feature>
<reference evidence="10" key="1">
    <citation type="submission" date="2022-11" db="UniProtKB">
        <authorList>
            <consortium name="WormBaseParasite"/>
        </authorList>
    </citation>
    <scope>IDENTIFICATION</scope>
</reference>
<name>A0A915Q0H2_9BILA</name>
<dbReference type="GO" id="GO:0005776">
    <property type="term" value="C:autophagosome"/>
    <property type="evidence" value="ECO:0007669"/>
    <property type="project" value="TreeGrafter"/>
</dbReference>
<dbReference type="InterPro" id="IPR048940">
    <property type="entry name" value="ATG5_HBR"/>
</dbReference>
<dbReference type="AlphaFoldDB" id="A0A915Q0H2"/>
<feature type="region of interest" description="Disordered" evidence="6">
    <location>
        <begin position="922"/>
        <end position="970"/>
    </location>
</feature>
<keyword evidence="4" id="KW-0072">Autophagy</keyword>
<dbReference type="GO" id="GO:0019776">
    <property type="term" value="F:Atg8-family ligase activity"/>
    <property type="evidence" value="ECO:0007669"/>
    <property type="project" value="TreeGrafter"/>
</dbReference>
<dbReference type="Gene3D" id="1.10.246.190">
    <property type="entry name" value="Autophagy protein Apg5, helix rich domain"/>
    <property type="match status" value="1"/>
</dbReference>
<evidence type="ECO:0000259" key="8">
    <source>
        <dbReference type="Pfam" id="PF20638"/>
    </source>
</evidence>
<dbReference type="Gene3D" id="3.10.20.620">
    <property type="match status" value="1"/>
</dbReference>
<feature type="compositionally biased region" description="Polar residues" evidence="6">
    <location>
        <begin position="653"/>
        <end position="668"/>
    </location>
</feature>
<feature type="domain" description="Autophagy protein ATG5 alpha-helical bundle region" evidence="7">
    <location>
        <begin position="151"/>
        <end position="205"/>
    </location>
</feature>
<keyword evidence="3" id="KW-0832">Ubl conjugation</keyword>
<keyword evidence="5" id="KW-0175">Coiled coil</keyword>
<dbReference type="GO" id="GO:0044233">
    <property type="term" value="C:mitochondria-associated endoplasmic reticulum membrane contact site"/>
    <property type="evidence" value="ECO:0007669"/>
    <property type="project" value="TreeGrafter"/>
</dbReference>
<feature type="compositionally biased region" description="Polar residues" evidence="6">
    <location>
        <begin position="950"/>
        <end position="959"/>
    </location>
</feature>
<feature type="domain" description="Autophagy protein ATG5 UblA" evidence="8">
    <location>
        <begin position="44"/>
        <end position="136"/>
    </location>
</feature>
<keyword evidence="9" id="KW-1185">Reference proteome</keyword>
<dbReference type="InterPro" id="IPR007239">
    <property type="entry name" value="Atg5"/>
</dbReference>
<feature type="region of interest" description="Disordered" evidence="6">
    <location>
        <begin position="813"/>
        <end position="832"/>
    </location>
</feature>